<reference evidence="1 2" key="1">
    <citation type="submission" date="2015-12" db="EMBL/GenBank/DDBJ databases">
        <title>Genome sequence of Aneurinibacillus soli.</title>
        <authorList>
            <person name="Lee J.S."/>
            <person name="Lee K.C."/>
            <person name="Kim K.K."/>
            <person name="Lee B.W."/>
        </authorList>
    </citation>
    <scope>NUCLEOTIDE SEQUENCE [LARGE SCALE GENOMIC DNA]</scope>
    <source>
        <strain evidence="1 2">CB4</strain>
    </source>
</reference>
<evidence type="ECO:0000313" key="2">
    <source>
        <dbReference type="Proteomes" id="UP000217696"/>
    </source>
</evidence>
<gene>
    <name evidence="1" type="ORF">CB4_04072</name>
</gene>
<dbReference type="Pfam" id="PF09346">
    <property type="entry name" value="SMI1_KNR4"/>
    <property type="match status" value="1"/>
</dbReference>
<keyword evidence="2" id="KW-1185">Reference proteome</keyword>
<dbReference type="SMART" id="SM00860">
    <property type="entry name" value="SMI1_KNR4"/>
    <property type="match status" value="1"/>
</dbReference>
<dbReference type="Proteomes" id="UP000217696">
    <property type="component" value="Chromosome"/>
</dbReference>
<dbReference type="RefSeq" id="WP_096467463.1">
    <property type="nucleotide sequence ID" value="NZ_AP017312.1"/>
</dbReference>
<accession>A0A0U5B1E2</accession>
<dbReference type="Gene3D" id="3.40.1580.10">
    <property type="entry name" value="SMI1/KNR4-like"/>
    <property type="match status" value="1"/>
</dbReference>
<protein>
    <submittedName>
        <fullName evidence="1">Uncharacterized protein</fullName>
    </submittedName>
</protein>
<proteinExistence type="predicted"/>
<name>A0A0U5B1E2_9BACL</name>
<dbReference type="AlphaFoldDB" id="A0A0U5B1E2"/>
<dbReference type="OrthoDB" id="2355620at2"/>
<organism evidence="1 2">
    <name type="scientific">Aneurinibacillus soli</name>
    <dbReference type="NCBI Taxonomy" id="1500254"/>
    <lineage>
        <taxon>Bacteria</taxon>
        <taxon>Bacillati</taxon>
        <taxon>Bacillota</taxon>
        <taxon>Bacilli</taxon>
        <taxon>Bacillales</taxon>
        <taxon>Paenibacillaceae</taxon>
        <taxon>Aneurinibacillus group</taxon>
        <taxon>Aneurinibacillus</taxon>
    </lineage>
</organism>
<evidence type="ECO:0000313" key="1">
    <source>
        <dbReference type="EMBL" id="BAU29818.1"/>
    </source>
</evidence>
<sequence>MQKGHLVKLALDALKKRLADNDNVIEIYSGEGYVSPAVFTFNLPISPQELNEFIDTFGIELPIDYKNFLLMHNGAELFKHPEYGGEFHLYDLAAIEDCFVDEDWPKHWLPVAYHYGEEIIIDLTRVAHGMDNYLIWRGCCAPLEESVDMGMSFEQRLDRSLICQGVNFWQWSI</sequence>
<dbReference type="EMBL" id="AP017312">
    <property type="protein sequence ID" value="BAU29818.1"/>
    <property type="molecule type" value="Genomic_DNA"/>
</dbReference>
<dbReference type="KEGG" id="asoc:CB4_04072"/>
<dbReference type="SUPFAM" id="SSF160631">
    <property type="entry name" value="SMI1/KNR4-like"/>
    <property type="match status" value="1"/>
</dbReference>
<dbReference type="InterPro" id="IPR018958">
    <property type="entry name" value="Knr4/Smi1-like_dom"/>
</dbReference>
<dbReference type="InterPro" id="IPR037883">
    <property type="entry name" value="Knr4/Smi1-like_sf"/>
</dbReference>